<organism evidence="1 2">
    <name type="scientific">Vitis vinifera</name>
    <name type="common">Grape</name>
    <dbReference type="NCBI Taxonomy" id="29760"/>
    <lineage>
        <taxon>Eukaryota</taxon>
        <taxon>Viridiplantae</taxon>
        <taxon>Streptophyta</taxon>
        <taxon>Embryophyta</taxon>
        <taxon>Tracheophyta</taxon>
        <taxon>Spermatophyta</taxon>
        <taxon>Magnoliopsida</taxon>
        <taxon>eudicotyledons</taxon>
        <taxon>Gunneridae</taxon>
        <taxon>Pentapetalae</taxon>
        <taxon>rosids</taxon>
        <taxon>Vitales</taxon>
        <taxon>Vitaceae</taxon>
        <taxon>Viteae</taxon>
        <taxon>Vitis</taxon>
    </lineage>
</organism>
<dbReference type="AlphaFoldDB" id="D7U666"/>
<keyword evidence="2" id="KW-1185">Reference proteome</keyword>
<dbReference type="PaxDb" id="29760-VIT_03s0038g00770.t01"/>
<protein>
    <submittedName>
        <fullName evidence="1">Uncharacterized protein</fullName>
    </submittedName>
</protein>
<sequence length="107" mass="12042">MTAKFFYKTLSLCTEDSAGGFHSLLKISFNHIVKSTATSTPVFINSFVSPTKLYHVPPGSSTDNRSALPSIPTLNTYHCCCLELVLIRRNEHFGKQTQHLHMPCWLE</sequence>
<dbReference type="Proteomes" id="UP000009183">
    <property type="component" value="Chromosome 3, unordered"/>
</dbReference>
<reference evidence="2" key="1">
    <citation type="journal article" date="2007" name="Nature">
        <title>The grapevine genome sequence suggests ancestral hexaploidization in major angiosperm phyla.</title>
        <authorList>
            <consortium name="The French-Italian Public Consortium for Grapevine Genome Characterization."/>
            <person name="Jaillon O."/>
            <person name="Aury J.-M."/>
            <person name="Noel B."/>
            <person name="Policriti A."/>
            <person name="Clepet C."/>
            <person name="Casagrande A."/>
            <person name="Choisne N."/>
            <person name="Aubourg S."/>
            <person name="Vitulo N."/>
            <person name="Jubin C."/>
            <person name="Vezzi A."/>
            <person name="Legeai F."/>
            <person name="Hugueney P."/>
            <person name="Dasilva C."/>
            <person name="Horner D."/>
            <person name="Mica E."/>
            <person name="Jublot D."/>
            <person name="Poulain J."/>
            <person name="Bruyere C."/>
            <person name="Billault A."/>
            <person name="Segurens B."/>
            <person name="Gouyvenoux M."/>
            <person name="Ugarte E."/>
            <person name="Cattonaro F."/>
            <person name="Anthouard V."/>
            <person name="Vico V."/>
            <person name="Del Fabbro C."/>
            <person name="Alaux M."/>
            <person name="Di Gaspero G."/>
            <person name="Dumas V."/>
            <person name="Felice N."/>
            <person name="Paillard S."/>
            <person name="Juman I."/>
            <person name="Moroldo M."/>
            <person name="Scalabrin S."/>
            <person name="Canaguier A."/>
            <person name="Le Clainche I."/>
            <person name="Malacrida G."/>
            <person name="Durand E."/>
            <person name="Pesole G."/>
            <person name="Laucou V."/>
            <person name="Chatelet P."/>
            <person name="Merdinoglu D."/>
            <person name="Delledonne M."/>
            <person name="Pezzotti M."/>
            <person name="Lecharny A."/>
            <person name="Scarpelli C."/>
            <person name="Artiguenave F."/>
            <person name="Pe M.E."/>
            <person name="Valle G."/>
            <person name="Morgante M."/>
            <person name="Caboche M."/>
            <person name="Adam-Blondon A.-F."/>
            <person name="Weissenbach J."/>
            <person name="Quetier F."/>
            <person name="Wincker P."/>
        </authorList>
    </citation>
    <scope>NUCLEOTIDE SEQUENCE [LARGE SCALE GENOMIC DNA]</scope>
    <source>
        <strain evidence="2">cv. Pinot noir / PN40024</strain>
    </source>
</reference>
<gene>
    <name evidence="1" type="ordered locus">VIT_03s0038g00770</name>
</gene>
<accession>D7U666</accession>
<evidence type="ECO:0000313" key="2">
    <source>
        <dbReference type="Proteomes" id="UP000009183"/>
    </source>
</evidence>
<dbReference type="EMBL" id="FN596515">
    <property type="protein sequence ID" value="CBI38235.3"/>
    <property type="molecule type" value="Genomic_DNA"/>
</dbReference>
<evidence type="ECO:0000313" key="1">
    <source>
        <dbReference type="EMBL" id="CBI38235.3"/>
    </source>
</evidence>
<dbReference type="HOGENOM" id="CLU_2214809_0_0_1"/>
<name>D7U666_VITVI</name>
<proteinExistence type="predicted"/>
<dbReference type="InParanoid" id="D7U666"/>